<protein>
    <submittedName>
        <fullName evidence="3">ABC transporter substrate-binding protein</fullName>
    </submittedName>
</protein>
<evidence type="ECO:0000256" key="2">
    <source>
        <dbReference type="SAM" id="SignalP"/>
    </source>
</evidence>
<dbReference type="Gene3D" id="3.40.190.150">
    <property type="entry name" value="Bordetella uptake gene, domain 1"/>
    <property type="match status" value="1"/>
</dbReference>
<keyword evidence="4" id="KW-1185">Reference proteome</keyword>
<reference evidence="3" key="2">
    <citation type="submission" date="2020-09" db="EMBL/GenBank/DDBJ databases">
        <authorList>
            <person name="Sun Q."/>
            <person name="Zhou Y."/>
        </authorList>
    </citation>
    <scope>NUCLEOTIDE SEQUENCE</scope>
    <source>
        <strain evidence="3">CGMCC 1.3617</strain>
    </source>
</reference>
<evidence type="ECO:0000313" key="4">
    <source>
        <dbReference type="Proteomes" id="UP000661507"/>
    </source>
</evidence>
<feature type="chain" id="PRO_5037139757" evidence="2">
    <location>
        <begin position="23"/>
        <end position="322"/>
    </location>
</feature>
<dbReference type="Pfam" id="PF03401">
    <property type="entry name" value="TctC"/>
    <property type="match status" value="1"/>
</dbReference>
<evidence type="ECO:0000256" key="1">
    <source>
        <dbReference type="ARBA" id="ARBA00006987"/>
    </source>
</evidence>
<comment type="similarity">
    <text evidence="1">Belongs to the UPF0065 (bug) family.</text>
</comment>
<evidence type="ECO:0000313" key="3">
    <source>
        <dbReference type="EMBL" id="GGJ43829.1"/>
    </source>
</evidence>
<name>A0A917L448_9PROT</name>
<sequence>MNRTTKRDLVMILATVAAPAVASEQSSWPEGPVRILTPSPPGGSVDLVARLLANGLCRRYGQDWIVENRPGADGVVAAQAFVLSRPGSTLLFSAAGIYMAAPLMFAPLPYDTATELVPIAAPVTDFVGFFVRSDTPATSLGDFLSRAKAMPRQFTWATAPGAYLMLNAFFRANGIDIIYVGYRALTAMLPDVAMGRLDMAYLPLAPSLSMVRDGRLRLLAVSNAERAAAMPDVPTARELGFPTLELESFPGLFGWKGMPMVLRDEIAAYMRDIIAEPAVTERLLAIGLVPRPSTRARFEADLRHVGALYAEAARRYGARPSD</sequence>
<dbReference type="AlphaFoldDB" id="A0A917L448"/>
<dbReference type="CDD" id="cd07012">
    <property type="entry name" value="PBP2_Bug_TTT"/>
    <property type="match status" value="1"/>
</dbReference>
<keyword evidence="2" id="KW-0732">Signal</keyword>
<dbReference type="PANTHER" id="PTHR42928:SF5">
    <property type="entry name" value="BLR1237 PROTEIN"/>
    <property type="match status" value="1"/>
</dbReference>
<dbReference type="SUPFAM" id="SSF53850">
    <property type="entry name" value="Periplasmic binding protein-like II"/>
    <property type="match status" value="1"/>
</dbReference>
<proteinExistence type="inferred from homology"/>
<dbReference type="RefSeq" id="WP_188973691.1">
    <property type="nucleotide sequence ID" value="NZ_BMKW01000029.1"/>
</dbReference>
<feature type="signal peptide" evidence="2">
    <location>
        <begin position="1"/>
        <end position="22"/>
    </location>
</feature>
<dbReference type="Gene3D" id="3.40.190.10">
    <property type="entry name" value="Periplasmic binding protein-like II"/>
    <property type="match status" value="1"/>
</dbReference>
<comment type="caution">
    <text evidence="3">The sequence shown here is derived from an EMBL/GenBank/DDBJ whole genome shotgun (WGS) entry which is preliminary data.</text>
</comment>
<gene>
    <name evidence="3" type="ORF">GCM10011320_59200</name>
</gene>
<dbReference type="InterPro" id="IPR005064">
    <property type="entry name" value="BUG"/>
</dbReference>
<dbReference type="InterPro" id="IPR042100">
    <property type="entry name" value="Bug_dom1"/>
</dbReference>
<dbReference type="PANTHER" id="PTHR42928">
    <property type="entry name" value="TRICARBOXYLATE-BINDING PROTEIN"/>
    <property type="match status" value="1"/>
</dbReference>
<dbReference type="EMBL" id="BMKW01000029">
    <property type="protein sequence ID" value="GGJ43829.1"/>
    <property type="molecule type" value="Genomic_DNA"/>
</dbReference>
<accession>A0A917L448</accession>
<reference evidence="3" key="1">
    <citation type="journal article" date="2014" name="Int. J. Syst. Evol. Microbiol.">
        <title>Complete genome sequence of Corynebacterium casei LMG S-19264T (=DSM 44701T), isolated from a smear-ripened cheese.</title>
        <authorList>
            <consortium name="US DOE Joint Genome Institute (JGI-PGF)"/>
            <person name="Walter F."/>
            <person name="Albersmeier A."/>
            <person name="Kalinowski J."/>
            <person name="Ruckert C."/>
        </authorList>
    </citation>
    <scope>NUCLEOTIDE SEQUENCE</scope>
    <source>
        <strain evidence="3">CGMCC 1.3617</strain>
    </source>
</reference>
<organism evidence="3 4">
    <name type="scientific">Neoroseomonas lacus</name>
    <dbReference type="NCBI Taxonomy" id="287609"/>
    <lineage>
        <taxon>Bacteria</taxon>
        <taxon>Pseudomonadati</taxon>
        <taxon>Pseudomonadota</taxon>
        <taxon>Alphaproteobacteria</taxon>
        <taxon>Acetobacterales</taxon>
        <taxon>Acetobacteraceae</taxon>
        <taxon>Neoroseomonas</taxon>
    </lineage>
</organism>
<dbReference type="Proteomes" id="UP000661507">
    <property type="component" value="Unassembled WGS sequence"/>
</dbReference>